<feature type="compositionally biased region" description="Low complexity" evidence="1">
    <location>
        <begin position="166"/>
        <end position="182"/>
    </location>
</feature>
<dbReference type="OrthoDB" id="1744320at2759"/>
<feature type="compositionally biased region" description="Polar residues" evidence="1">
    <location>
        <begin position="126"/>
        <end position="149"/>
    </location>
</feature>
<keyword evidence="3" id="KW-1185">Reference proteome</keyword>
<feature type="compositionally biased region" description="Low complexity" evidence="1">
    <location>
        <begin position="95"/>
        <end position="111"/>
    </location>
</feature>
<accession>A0A484KNI1</accession>
<name>A0A484KNI1_9ASTE</name>
<reference evidence="2 3" key="1">
    <citation type="submission" date="2018-04" db="EMBL/GenBank/DDBJ databases">
        <authorList>
            <person name="Vogel A."/>
        </authorList>
    </citation>
    <scope>NUCLEOTIDE SEQUENCE [LARGE SCALE GENOMIC DNA]</scope>
</reference>
<evidence type="ECO:0000313" key="2">
    <source>
        <dbReference type="EMBL" id="VFQ67531.1"/>
    </source>
</evidence>
<dbReference type="EMBL" id="OOIL02000621">
    <property type="protein sequence ID" value="VFQ67531.1"/>
    <property type="molecule type" value="Genomic_DNA"/>
</dbReference>
<evidence type="ECO:0000313" key="3">
    <source>
        <dbReference type="Proteomes" id="UP000595140"/>
    </source>
</evidence>
<evidence type="ECO:0000256" key="1">
    <source>
        <dbReference type="SAM" id="MobiDB-lite"/>
    </source>
</evidence>
<dbReference type="AlphaFoldDB" id="A0A484KNI1"/>
<dbReference type="Proteomes" id="UP000595140">
    <property type="component" value="Unassembled WGS sequence"/>
</dbReference>
<proteinExistence type="predicted"/>
<gene>
    <name evidence="2" type="ORF">CCAM_LOCUS9307</name>
</gene>
<organism evidence="2 3">
    <name type="scientific">Cuscuta campestris</name>
    <dbReference type="NCBI Taxonomy" id="132261"/>
    <lineage>
        <taxon>Eukaryota</taxon>
        <taxon>Viridiplantae</taxon>
        <taxon>Streptophyta</taxon>
        <taxon>Embryophyta</taxon>
        <taxon>Tracheophyta</taxon>
        <taxon>Spermatophyta</taxon>
        <taxon>Magnoliopsida</taxon>
        <taxon>eudicotyledons</taxon>
        <taxon>Gunneridae</taxon>
        <taxon>Pentapetalae</taxon>
        <taxon>asterids</taxon>
        <taxon>lamiids</taxon>
        <taxon>Solanales</taxon>
        <taxon>Convolvulaceae</taxon>
        <taxon>Cuscuteae</taxon>
        <taxon>Cuscuta</taxon>
        <taxon>Cuscuta subgen. Grammica</taxon>
        <taxon>Cuscuta sect. Cleistogrammica</taxon>
    </lineage>
</organism>
<feature type="region of interest" description="Disordered" evidence="1">
    <location>
        <begin position="44"/>
        <end position="186"/>
    </location>
</feature>
<sequence length="226" mass="24463">MFLSGGLDDVPKVEVVPLVSPKVEGPAWGGAKIGKGLSTSLREIQNEQNKVKETQQVKKGSHGQQQQLEVDGLISRGRKKQLSVFLSANPLPVNASSSSSSPRTSTTQSRATPDEERNNTLLPWAATTSAGSGSPLSRPSLRDIQSQQQGKRHYQHGLSKSPTTAGSSSLMSSGSPSDSNSGLNRWFKPEIQAPSPIRSIQIEERAIKELKRFYSSVKVVMKDQRS</sequence>
<protein>
    <submittedName>
        <fullName evidence="2">Uncharacterized protein</fullName>
    </submittedName>
</protein>